<evidence type="ECO:0000313" key="4">
    <source>
        <dbReference type="EMBL" id="KUK36312.1"/>
    </source>
</evidence>
<evidence type="ECO:0000259" key="3">
    <source>
        <dbReference type="Pfam" id="PF00464"/>
    </source>
</evidence>
<dbReference type="GO" id="GO:0004372">
    <property type="term" value="F:glycine hydroxymethyltransferase activity"/>
    <property type="evidence" value="ECO:0007669"/>
    <property type="project" value="TreeGrafter"/>
</dbReference>
<dbReference type="GO" id="GO:0005829">
    <property type="term" value="C:cytosol"/>
    <property type="evidence" value="ECO:0007669"/>
    <property type="project" value="TreeGrafter"/>
</dbReference>
<dbReference type="InterPro" id="IPR015424">
    <property type="entry name" value="PyrdxlP-dep_Trfase"/>
</dbReference>
<dbReference type="GO" id="GO:0008168">
    <property type="term" value="F:methyltransferase activity"/>
    <property type="evidence" value="ECO:0007669"/>
    <property type="project" value="UniProtKB-KW"/>
</dbReference>
<keyword evidence="4" id="KW-0489">Methyltransferase</keyword>
<comment type="caution">
    <text evidence="4">The sequence shown here is derived from an EMBL/GenBank/DDBJ whole genome shotgun (WGS) entry which is preliminary data.</text>
</comment>
<organism evidence="4 5">
    <name type="scientific">Thermacetogenium phaeum</name>
    <dbReference type="NCBI Taxonomy" id="85874"/>
    <lineage>
        <taxon>Bacteria</taxon>
        <taxon>Bacillati</taxon>
        <taxon>Bacillota</taxon>
        <taxon>Clostridia</taxon>
        <taxon>Thermoanaerobacterales</taxon>
        <taxon>Thermoanaerobacteraceae</taxon>
        <taxon>Thermacetogenium</taxon>
    </lineage>
</organism>
<dbReference type="Pfam" id="PF00464">
    <property type="entry name" value="SHMT"/>
    <property type="match status" value="1"/>
</dbReference>
<dbReference type="GO" id="GO:0030170">
    <property type="term" value="F:pyridoxal phosphate binding"/>
    <property type="evidence" value="ECO:0007669"/>
    <property type="project" value="TreeGrafter"/>
</dbReference>
<dbReference type="InterPro" id="IPR049943">
    <property type="entry name" value="Ser_HO-MeTrfase-like"/>
</dbReference>
<keyword evidence="2" id="KW-0663">Pyridoxal phosphate</keyword>
<sequence length="185" mass="20801">MDCIDEYLLPVDPEVAAAIRDEERRQREKLELIASENYASRAVLAAQGSVMTNKYAEGYPGRRYYGGCEHVDVVEELAIERARKLFGAEHVNVQPHSGTQANTAVYFAVLKPGERILGMGLETGGHLTHGSRVNISGRYYESYLYGVNQKGFLDYEEIRKRALEVRPRMIVAGASAYPRRIDFEA</sequence>
<protein>
    <submittedName>
        <fullName evidence="4">Serine hydroxymethyltransferase</fullName>
    </submittedName>
</protein>
<evidence type="ECO:0000256" key="1">
    <source>
        <dbReference type="ARBA" id="ARBA00001933"/>
    </source>
</evidence>
<comment type="cofactor">
    <cofactor evidence="1">
        <name>pyridoxal 5'-phosphate</name>
        <dbReference type="ChEBI" id="CHEBI:597326"/>
    </cofactor>
</comment>
<dbReference type="PANTHER" id="PTHR11680">
    <property type="entry name" value="SERINE HYDROXYMETHYLTRANSFERASE"/>
    <property type="match status" value="1"/>
</dbReference>
<reference evidence="5" key="1">
    <citation type="journal article" date="2015" name="MBio">
        <title>Genome-Resolved Metagenomic Analysis Reveals Roles for Candidate Phyla and Other Microbial Community Members in Biogeochemical Transformations in Oil Reservoirs.</title>
        <authorList>
            <person name="Hu P."/>
            <person name="Tom L."/>
            <person name="Singh A."/>
            <person name="Thomas B.C."/>
            <person name="Baker B.J."/>
            <person name="Piceno Y.M."/>
            <person name="Andersen G.L."/>
            <person name="Banfield J.F."/>
        </authorList>
    </citation>
    <scope>NUCLEOTIDE SEQUENCE [LARGE SCALE GENOMIC DNA]</scope>
</reference>
<feature type="domain" description="Serine hydroxymethyltransferase-like" evidence="3">
    <location>
        <begin position="11"/>
        <end position="184"/>
    </location>
</feature>
<proteinExistence type="predicted"/>
<dbReference type="PANTHER" id="PTHR11680:SF50">
    <property type="entry name" value="SERINE HYDROXYMETHYLTRANSFERASE"/>
    <property type="match status" value="1"/>
</dbReference>
<dbReference type="InterPro" id="IPR015422">
    <property type="entry name" value="PyrdxlP-dep_Trfase_small"/>
</dbReference>
<dbReference type="InterPro" id="IPR039429">
    <property type="entry name" value="SHMT-like_dom"/>
</dbReference>
<dbReference type="GO" id="GO:0019264">
    <property type="term" value="P:glycine biosynthetic process from serine"/>
    <property type="evidence" value="ECO:0007669"/>
    <property type="project" value="TreeGrafter"/>
</dbReference>
<name>A0A101FFZ8_9THEO</name>
<dbReference type="Gene3D" id="3.40.640.10">
    <property type="entry name" value="Type I PLP-dependent aspartate aminotransferase-like (Major domain)"/>
    <property type="match status" value="1"/>
</dbReference>
<evidence type="ECO:0000313" key="5">
    <source>
        <dbReference type="Proteomes" id="UP000053326"/>
    </source>
</evidence>
<dbReference type="AlphaFoldDB" id="A0A101FFZ8"/>
<keyword evidence="4" id="KW-0808">Transferase</keyword>
<gene>
    <name evidence="4" type="ORF">XD66_0975</name>
</gene>
<dbReference type="InterPro" id="IPR015421">
    <property type="entry name" value="PyrdxlP-dep_Trfase_major"/>
</dbReference>
<dbReference type="GO" id="GO:0046653">
    <property type="term" value="P:tetrahydrofolate metabolic process"/>
    <property type="evidence" value="ECO:0007669"/>
    <property type="project" value="TreeGrafter"/>
</dbReference>
<feature type="non-terminal residue" evidence="4">
    <location>
        <position position="185"/>
    </location>
</feature>
<evidence type="ECO:0000256" key="2">
    <source>
        <dbReference type="ARBA" id="ARBA00022898"/>
    </source>
</evidence>
<dbReference type="GO" id="GO:0032259">
    <property type="term" value="P:methylation"/>
    <property type="evidence" value="ECO:0007669"/>
    <property type="project" value="UniProtKB-KW"/>
</dbReference>
<dbReference type="EMBL" id="LGFO01000118">
    <property type="protein sequence ID" value="KUK36312.1"/>
    <property type="molecule type" value="Genomic_DNA"/>
</dbReference>
<dbReference type="Gene3D" id="3.90.1150.10">
    <property type="entry name" value="Aspartate Aminotransferase, domain 1"/>
    <property type="match status" value="1"/>
</dbReference>
<dbReference type="SUPFAM" id="SSF53383">
    <property type="entry name" value="PLP-dependent transferases"/>
    <property type="match status" value="1"/>
</dbReference>
<accession>A0A101FFZ8</accession>
<dbReference type="Proteomes" id="UP000053326">
    <property type="component" value="Unassembled WGS sequence"/>
</dbReference>